<dbReference type="InterPro" id="IPR025664">
    <property type="entry name" value="Spore_III_AC/AD"/>
</dbReference>
<accession>A0AAT9LCT7</accession>
<evidence type="ECO:0000313" key="2">
    <source>
        <dbReference type="EMBL" id="QUL98936.1"/>
    </source>
</evidence>
<name>A0AAT9LCT7_9FIRM</name>
<dbReference type="AlphaFoldDB" id="A0AAT9LCT7"/>
<organism evidence="2">
    <name type="scientific">Candidatus Fermentithermobacillus carboniphilus</name>
    <dbReference type="NCBI Taxonomy" id="3085328"/>
    <lineage>
        <taxon>Bacteria</taxon>
        <taxon>Bacillati</taxon>
        <taxon>Bacillota</taxon>
        <taxon>Candidatus Fermentithermobacillia</taxon>
        <taxon>Candidatus Fermentithermobacillales</taxon>
        <taxon>Candidatus Fermentithermobacillaceae</taxon>
        <taxon>Candidatus Fermentithermobacillus</taxon>
    </lineage>
</organism>
<reference evidence="2" key="1">
    <citation type="submission" date="2020-10" db="EMBL/GenBank/DDBJ databases">
        <authorList>
            <person name="Kadnikov V."/>
            <person name="Beletsky A.V."/>
            <person name="Mardanov A.V."/>
            <person name="Karnachuk O.V."/>
            <person name="Ravin N.V."/>
        </authorList>
    </citation>
    <scope>NUCLEOTIDE SEQUENCE</scope>
    <source>
        <strain evidence="2">Bu02</strain>
    </source>
</reference>
<dbReference type="Pfam" id="PF06686">
    <property type="entry name" value="SpoIIIAC"/>
    <property type="match status" value="1"/>
</dbReference>
<keyword evidence="1" id="KW-0472">Membrane</keyword>
<dbReference type="KEGG" id="fcz:IMF26_02360"/>
<keyword evidence="1" id="KW-0812">Transmembrane</keyword>
<proteinExistence type="predicted"/>
<keyword evidence="1" id="KW-1133">Transmembrane helix</keyword>
<protein>
    <submittedName>
        <fullName evidence="2">Stage III sporulation protein AC</fullName>
    </submittedName>
</protein>
<reference evidence="2" key="2">
    <citation type="journal article" date="2023" name="Biology">
        <title>Prokaryotic Life Associated with Coal-Fire Gas Vents Revealed by Metagenomics.</title>
        <authorList>
            <person name="Kadnikov V.V."/>
            <person name="Mardanov A.V."/>
            <person name="Beletsky A.V."/>
            <person name="Karnachuk O.V."/>
            <person name="Ravin N.V."/>
        </authorList>
    </citation>
    <scope>NUCLEOTIDE SEQUENCE</scope>
    <source>
        <strain evidence="2">Bu02</strain>
    </source>
</reference>
<dbReference type="InterPro" id="IPR009570">
    <property type="entry name" value="Spore_III_AC"/>
</dbReference>
<dbReference type="NCBIfam" id="TIGR02848">
    <property type="entry name" value="spore_III_AC"/>
    <property type="match status" value="1"/>
</dbReference>
<sequence length="65" mass="7212">MNIDLIFKIAGVAIIVSVLHSVVKQVGKEEYAWLITLTGVLLVLTLVIRLVADFFQSVRATFQLP</sequence>
<evidence type="ECO:0000256" key="1">
    <source>
        <dbReference type="SAM" id="Phobius"/>
    </source>
</evidence>
<gene>
    <name evidence="2" type="primary">spoIIIAC</name>
    <name evidence="2" type="ORF">IMF26_02360</name>
</gene>
<feature type="transmembrane region" description="Helical" evidence="1">
    <location>
        <begin position="31"/>
        <end position="52"/>
    </location>
</feature>
<dbReference type="EMBL" id="CP062796">
    <property type="protein sequence ID" value="QUL98936.1"/>
    <property type="molecule type" value="Genomic_DNA"/>
</dbReference>